<protein>
    <submittedName>
        <fullName evidence="3">Response regulator</fullName>
    </submittedName>
</protein>
<organism evidence="3 4">
    <name type="scientific">Poritiphilus flavus</name>
    <dbReference type="NCBI Taxonomy" id="2697053"/>
    <lineage>
        <taxon>Bacteria</taxon>
        <taxon>Pseudomonadati</taxon>
        <taxon>Bacteroidota</taxon>
        <taxon>Flavobacteriia</taxon>
        <taxon>Flavobacteriales</taxon>
        <taxon>Flavobacteriaceae</taxon>
        <taxon>Poritiphilus</taxon>
    </lineage>
</organism>
<dbReference type="AlphaFoldDB" id="A0A6L9ECZ5"/>
<evidence type="ECO:0000259" key="2">
    <source>
        <dbReference type="PROSITE" id="PS50110"/>
    </source>
</evidence>
<dbReference type="RefSeq" id="WP_161435612.1">
    <property type="nucleotide sequence ID" value="NZ_WXYO01000005.1"/>
</dbReference>
<proteinExistence type="predicted"/>
<dbReference type="Gene3D" id="3.40.50.2300">
    <property type="match status" value="1"/>
</dbReference>
<keyword evidence="1" id="KW-0597">Phosphoprotein</keyword>
<dbReference type="SUPFAM" id="SSF52172">
    <property type="entry name" value="CheY-like"/>
    <property type="match status" value="1"/>
</dbReference>
<evidence type="ECO:0000313" key="4">
    <source>
        <dbReference type="Proteomes" id="UP000475249"/>
    </source>
</evidence>
<dbReference type="InterPro" id="IPR001789">
    <property type="entry name" value="Sig_transdc_resp-reg_receiver"/>
</dbReference>
<sequence>MNTIETVCIIDDDPIFVYGAKRMIKEAGFCEEISVYENGSDALLGLKALDKNGQALPSVIFLDLNMPIMNGWDFLADFITLPAFDPEKTLIYVISSSVDPRDLIRIKDTKVISNYILKPLTAEDLENILSTEVQ</sequence>
<dbReference type="PANTHER" id="PTHR44520">
    <property type="entry name" value="RESPONSE REGULATOR RCP1-RELATED"/>
    <property type="match status" value="1"/>
</dbReference>
<name>A0A6L9ECZ5_9FLAO</name>
<dbReference type="EMBL" id="WXYO01000005">
    <property type="protein sequence ID" value="NAS12577.1"/>
    <property type="molecule type" value="Genomic_DNA"/>
</dbReference>
<dbReference type="GO" id="GO:0000160">
    <property type="term" value="P:phosphorelay signal transduction system"/>
    <property type="evidence" value="ECO:0007669"/>
    <property type="project" value="InterPro"/>
</dbReference>
<dbReference type="Proteomes" id="UP000475249">
    <property type="component" value="Unassembled WGS sequence"/>
</dbReference>
<dbReference type="PANTHER" id="PTHR44520:SF2">
    <property type="entry name" value="RESPONSE REGULATOR RCP1"/>
    <property type="match status" value="1"/>
</dbReference>
<evidence type="ECO:0000256" key="1">
    <source>
        <dbReference type="PROSITE-ProRule" id="PRU00169"/>
    </source>
</evidence>
<comment type="caution">
    <text evidence="3">The sequence shown here is derived from an EMBL/GenBank/DDBJ whole genome shotgun (WGS) entry which is preliminary data.</text>
</comment>
<dbReference type="InterPro" id="IPR011006">
    <property type="entry name" value="CheY-like_superfamily"/>
</dbReference>
<evidence type="ECO:0000313" key="3">
    <source>
        <dbReference type="EMBL" id="NAS12577.1"/>
    </source>
</evidence>
<feature type="modified residue" description="4-aspartylphosphate" evidence="1">
    <location>
        <position position="63"/>
    </location>
</feature>
<accession>A0A6L9ECZ5</accession>
<dbReference type="PROSITE" id="PS50110">
    <property type="entry name" value="RESPONSE_REGULATORY"/>
    <property type="match status" value="1"/>
</dbReference>
<dbReference type="InterPro" id="IPR052893">
    <property type="entry name" value="TCS_response_regulator"/>
</dbReference>
<feature type="domain" description="Response regulatory" evidence="2">
    <location>
        <begin position="6"/>
        <end position="133"/>
    </location>
</feature>
<gene>
    <name evidence="3" type="ORF">GTQ38_11230</name>
</gene>
<reference evidence="3 4" key="1">
    <citation type="submission" date="2020-01" db="EMBL/GenBank/DDBJ databases">
        <title>Bacteria diversity of Porities sp.</title>
        <authorList>
            <person name="Wang G."/>
        </authorList>
    </citation>
    <scope>NUCLEOTIDE SEQUENCE [LARGE SCALE GENOMIC DNA]</scope>
    <source>
        <strain evidence="3 4">R33</strain>
    </source>
</reference>
<keyword evidence="4" id="KW-1185">Reference proteome</keyword>
<dbReference type="SMART" id="SM00448">
    <property type="entry name" value="REC"/>
    <property type="match status" value="1"/>
</dbReference>
<dbReference type="Pfam" id="PF00072">
    <property type="entry name" value="Response_reg"/>
    <property type="match status" value="1"/>
</dbReference>